<reference evidence="1 2" key="1">
    <citation type="submission" date="2016-04" db="EMBL/GenBank/DDBJ databases">
        <title>The genome of Intoshia linei affirms orthonectids as highly simplified spiralians.</title>
        <authorList>
            <person name="Mikhailov K.V."/>
            <person name="Slusarev G.S."/>
            <person name="Nikitin M.A."/>
            <person name="Logacheva M.D."/>
            <person name="Penin A."/>
            <person name="Aleoshin V."/>
            <person name="Panchin Y.V."/>
        </authorList>
    </citation>
    <scope>NUCLEOTIDE SEQUENCE [LARGE SCALE GENOMIC DNA]</scope>
    <source>
        <strain evidence="1">Intl2013</strain>
        <tissue evidence="1">Whole animal</tissue>
    </source>
</reference>
<accession>A0A177ATM4</accession>
<evidence type="ECO:0000313" key="2">
    <source>
        <dbReference type="Proteomes" id="UP000078046"/>
    </source>
</evidence>
<keyword evidence="2" id="KW-1185">Reference proteome</keyword>
<organism evidence="1 2">
    <name type="scientific">Intoshia linei</name>
    <dbReference type="NCBI Taxonomy" id="1819745"/>
    <lineage>
        <taxon>Eukaryota</taxon>
        <taxon>Metazoa</taxon>
        <taxon>Spiralia</taxon>
        <taxon>Lophotrochozoa</taxon>
        <taxon>Mesozoa</taxon>
        <taxon>Orthonectida</taxon>
        <taxon>Rhopaluridae</taxon>
        <taxon>Intoshia</taxon>
    </lineage>
</organism>
<comment type="caution">
    <text evidence="1">The sequence shown here is derived from an EMBL/GenBank/DDBJ whole genome shotgun (WGS) entry which is preliminary data.</text>
</comment>
<dbReference type="Gene3D" id="3.30.1330.30">
    <property type="match status" value="1"/>
</dbReference>
<sequence>MTKSDENSKKILQKKNIFLRIHTSSVRDDAINELFNKKEIVSQIGEAMARLNNSKISIFSSLSMAGINLNKFTGIAVILISPMQEPAPSSDEEDYAKYLK</sequence>
<proteinExistence type="predicted"/>
<gene>
    <name evidence="1" type="ORF">A3Q56_07556</name>
</gene>
<dbReference type="EMBL" id="LWCA01001655">
    <property type="protein sequence ID" value="OAF64721.1"/>
    <property type="molecule type" value="Genomic_DNA"/>
</dbReference>
<evidence type="ECO:0000313" key="1">
    <source>
        <dbReference type="EMBL" id="OAF64721.1"/>
    </source>
</evidence>
<dbReference type="Proteomes" id="UP000078046">
    <property type="component" value="Unassembled WGS sequence"/>
</dbReference>
<dbReference type="AlphaFoldDB" id="A0A177ATM4"/>
<name>A0A177ATM4_9BILA</name>
<dbReference type="InterPro" id="IPR029064">
    <property type="entry name" value="Ribosomal_eL30-like_sf"/>
</dbReference>
<protein>
    <submittedName>
        <fullName evidence="1">Uncharacterized protein</fullName>
    </submittedName>
</protein>